<evidence type="ECO:0000256" key="7">
    <source>
        <dbReference type="ARBA" id="ARBA00023239"/>
    </source>
</evidence>
<feature type="compositionally biased region" description="Low complexity" evidence="9">
    <location>
        <begin position="151"/>
        <end position="163"/>
    </location>
</feature>
<dbReference type="AlphaFoldDB" id="A0A1Y0W053"/>
<organism evidence="11 12">
    <name type="scientific">Pediococcus pentosaceus</name>
    <dbReference type="NCBI Taxonomy" id="1255"/>
    <lineage>
        <taxon>Bacteria</taxon>
        <taxon>Bacillati</taxon>
        <taxon>Bacillota</taxon>
        <taxon>Bacilli</taxon>
        <taxon>Lactobacillales</taxon>
        <taxon>Lactobacillaceae</taxon>
        <taxon>Pediococcus</taxon>
    </lineage>
</organism>
<comment type="catalytic activity">
    <reaction evidence="1 8">
        <text>dTDP-alpha-D-glucose = dTDP-4-dehydro-6-deoxy-alpha-D-glucose + H2O</text>
        <dbReference type="Rhea" id="RHEA:17221"/>
        <dbReference type="ChEBI" id="CHEBI:15377"/>
        <dbReference type="ChEBI" id="CHEBI:57477"/>
        <dbReference type="ChEBI" id="CHEBI:57649"/>
        <dbReference type="EC" id="4.2.1.46"/>
    </reaction>
</comment>
<feature type="domain" description="NAD(P)-binding" evidence="10">
    <location>
        <begin position="6"/>
        <end position="316"/>
    </location>
</feature>
<dbReference type="Gene3D" id="3.40.50.720">
    <property type="entry name" value="NAD(P)-binding Rossmann-like Domain"/>
    <property type="match status" value="1"/>
</dbReference>
<keyword evidence="6" id="KW-0520">NAD</keyword>
<dbReference type="GO" id="GO:0008460">
    <property type="term" value="F:dTDP-glucose 4,6-dehydratase activity"/>
    <property type="evidence" value="ECO:0007669"/>
    <property type="project" value="UniProtKB-EC"/>
</dbReference>
<comment type="cofactor">
    <cofactor evidence="2 8">
        <name>NAD(+)</name>
        <dbReference type="ChEBI" id="CHEBI:57540"/>
    </cofactor>
</comment>
<evidence type="ECO:0000313" key="12">
    <source>
        <dbReference type="Proteomes" id="UP000196118"/>
    </source>
</evidence>
<dbReference type="Proteomes" id="UP000196118">
    <property type="component" value="Chromosome"/>
</dbReference>
<gene>
    <name evidence="11" type="primary">rfbB</name>
    <name evidence="11" type="ORF">S100892_01603</name>
</gene>
<evidence type="ECO:0000256" key="3">
    <source>
        <dbReference type="ARBA" id="ARBA00008178"/>
    </source>
</evidence>
<reference evidence="11 12" key="1">
    <citation type="submission" date="2017-05" db="EMBL/GenBank/DDBJ databases">
        <title>Genome sequence of Pediococcus pentosaceus strain SRCM100892.</title>
        <authorList>
            <person name="Cho S.H."/>
        </authorList>
    </citation>
    <scope>NUCLEOTIDE SEQUENCE [LARGE SCALE GENOMIC DNA]</scope>
    <source>
        <strain evidence="11 12">SRCM100892</strain>
    </source>
</reference>
<feature type="compositionally biased region" description="Basic and acidic residues" evidence="9">
    <location>
        <begin position="132"/>
        <end position="149"/>
    </location>
</feature>
<comment type="similarity">
    <text evidence="3 8">Belongs to the NAD(P)-dependent epimerase/dehydratase family. dTDP-glucose dehydratase subfamily.</text>
</comment>
<dbReference type="Pfam" id="PF16363">
    <property type="entry name" value="GDP_Man_Dehyd"/>
    <property type="match status" value="1"/>
</dbReference>
<protein>
    <recommendedName>
        <fullName evidence="5 8">dTDP-glucose 4,6-dehydratase</fullName>
        <ecNumber evidence="4 8">4.2.1.46</ecNumber>
    </recommendedName>
</protein>
<dbReference type="EC" id="4.2.1.46" evidence="4 8"/>
<dbReference type="InterPro" id="IPR005888">
    <property type="entry name" value="dTDP_Gluc_deHydtase"/>
</dbReference>
<proteinExistence type="inferred from homology"/>
<evidence type="ECO:0000256" key="9">
    <source>
        <dbReference type="SAM" id="MobiDB-lite"/>
    </source>
</evidence>
<dbReference type="PANTHER" id="PTHR43000">
    <property type="entry name" value="DTDP-D-GLUCOSE 4,6-DEHYDRATASE-RELATED"/>
    <property type="match status" value="1"/>
</dbReference>
<evidence type="ECO:0000313" key="11">
    <source>
        <dbReference type="EMBL" id="ARW20147.1"/>
    </source>
</evidence>
<evidence type="ECO:0000259" key="10">
    <source>
        <dbReference type="Pfam" id="PF16363"/>
    </source>
</evidence>
<sequence length="343" mass="38395">MMKNIIVTGGAGFIGSNFVHYVVNNHPEVNITVLDKLTYAGNRANLAGLPADRVSLVVGDIADAELVDKLVKSADAVVHYAAESHNDNSLIDPSPFIQTNIIGTYTLIEACRKYGVRFHHVSTDEVYGDLPLREDLPGHGEGKGEKFTPESRYQPSSPYSSSKASSDLLVRAWVRSFGLKATISNCSNNYGPYQHIEKFIPRQITNILSGIKPKLYGTGKNVRDWIHTNDHSRAVWTILTKGKIGETYLIGADGEKNNKEVLELILQEMGQSKDAYEMVKDRPGHDLRYAIDSSKLRSELGWEPKFTNFEDGLQDTINWYKDNESWWKDEKAEVEAKYANNGQ</sequence>
<dbReference type="InterPro" id="IPR036291">
    <property type="entry name" value="NAD(P)-bd_dom_sf"/>
</dbReference>
<dbReference type="InterPro" id="IPR016040">
    <property type="entry name" value="NAD(P)-bd_dom"/>
</dbReference>
<dbReference type="SUPFAM" id="SSF51735">
    <property type="entry name" value="NAD(P)-binding Rossmann-fold domains"/>
    <property type="match status" value="1"/>
</dbReference>
<feature type="region of interest" description="Disordered" evidence="9">
    <location>
        <begin position="132"/>
        <end position="163"/>
    </location>
</feature>
<name>A0A1Y0W053_PEDPE</name>
<accession>A0A1Y0W053</accession>
<evidence type="ECO:0000256" key="2">
    <source>
        <dbReference type="ARBA" id="ARBA00001911"/>
    </source>
</evidence>
<evidence type="ECO:0000256" key="6">
    <source>
        <dbReference type="ARBA" id="ARBA00023027"/>
    </source>
</evidence>
<dbReference type="EMBL" id="CP021474">
    <property type="protein sequence ID" value="ARW20147.1"/>
    <property type="molecule type" value="Genomic_DNA"/>
</dbReference>
<dbReference type="Gene3D" id="3.90.25.10">
    <property type="entry name" value="UDP-galactose 4-epimerase, domain 1"/>
    <property type="match status" value="1"/>
</dbReference>
<dbReference type="NCBIfam" id="TIGR01181">
    <property type="entry name" value="dTDP_gluc_dehyt"/>
    <property type="match status" value="1"/>
</dbReference>
<evidence type="ECO:0000256" key="1">
    <source>
        <dbReference type="ARBA" id="ARBA00001539"/>
    </source>
</evidence>
<keyword evidence="7 8" id="KW-0456">Lyase</keyword>
<evidence type="ECO:0000256" key="5">
    <source>
        <dbReference type="ARBA" id="ARBA00016977"/>
    </source>
</evidence>
<evidence type="ECO:0000256" key="8">
    <source>
        <dbReference type="RuleBase" id="RU004473"/>
    </source>
</evidence>
<dbReference type="CDD" id="cd05246">
    <property type="entry name" value="dTDP_GD_SDR_e"/>
    <property type="match status" value="1"/>
</dbReference>
<dbReference type="GO" id="GO:0009225">
    <property type="term" value="P:nucleotide-sugar metabolic process"/>
    <property type="evidence" value="ECO:0007669"/>
    <property type="project" value="InterPro"/>
</dbReference>
<evidence type="ECO:0000256" key="4">
    <source>
        <dbReference type="ARBA" id="ARBA00011990"/>
    </source>
</evidence>